<name>A0A7V0XEZ5_UNCW3</name>
<proteinExistence type="predicted"/>
<dbReference type="Pfam" id="PF08487">
    <property type="entry name" value="VIT"/>
    <property type="match status" value="1"/>
</dbReference>
<comment type="caution">
    <text evidence="2">The sequence shown here is derived from an EMBL/GenBank/DDBJ whole genome shotgun (WGS) entry which is preliminary data.</text>
</comment>
<dbReference type="PANTHER" id="PTHR45737">
    <property type="entry name" value="VON WILLEBRAND FACTOR A DOMAIN-CONTAINING PROTEIN 5A"/>
    <property type="match status" value="1"/>
</dbReference>
<dbReference type="EMBL" id="DSBX01000125">
    <property type="protein sequence ID" value="HDQ99274.1"/>
    <property type="molecule type" value="Genomic_DNA"/>
</dbReference>
<organism evidence="2">
    <name type="scientific">candidate division WOR-3 bacterium</name>
    <dbReference type="NCBI Taxonomy" id="2052148"/>
    <lineage>
        <taxon>Bacteria</taxon>
        <taxon>Bacteria division WOR-3</taxon>
    </lineage>
</organism>
<dbReference type="InterPro" id="IPR013694">
    <property type="entry name" value="VIT"/>
</dbReference>
<evidence type="ECO:0000313" key="2">
    <source>
        <dbReference type="EMBL" id="HDQ99274.1"/>
    </source>
</evidence>
<protein>
    <recommendedName>
        <fullName evidence="1">VIT domain-containing protein</fullName>
    </recommendedName>
</protein>
<feature type="domain" description="VIT" evidence="1">
    <location>
        <begin position="12"/>
        <end position="140"/>
    </location>
</feature>
<gene>
    <name evidence="2" type="ORF">ENN51_03180</name>
</gene>
<accession>A0A7V0XEZ5</accession>
<dbReference type="AlphaFoldDB" id="A0A7V0XEZ5"/>
<feature type="non-terminal residue" evidence="2">
    <location>
        <position position="272"/>
    </location>
</feature>
<dbReference type="PROSITE" id="PS51468">
    <property type="entry name" value="VIT"/>
    <property type="match status" value="1"/>
</dbReference>
<sequence length="272" mass="30221">MNAKQGGGMTERLRVPRLETEFGGGTVLEKAGVDVRIDRLFSIVKVEQAWRNPTKRNFEVVYTFPVSPGATLLEFEVRIGDRRLAGLAVERDTAAERYEEAVTERRRAVLLEEAEDGLYTVSIGNLGPGETVVVRYACAEVLRRQGEAVRFCLPTVIAPRYGVTQLEPHQEPEYDLLDGPERKYALAVTVSGPLADAEWQCPTHEVRRRRVKDGLRIALVRPALMDRDFVLECRDPGAGVGAVLDRDCDGWTVLASFRPEGPGSFDEGPRAL</sequence>
<reference evidence="2" key="1">
    <citation type="journal article" date="2020" name="mSystems">
        <title>Genome- and Community-Level Interaction Insights into Carbon Utilization and Element Cycling Functions of Hydrothermarchaeota in Hydrothermal Sediment.</title>
        <authorList>
            <person name="Zhou Z."/>
            <person name="Liu Y."/>
            <person name="Xu W."/>
            <person name="Pan J."/>
            <person name="Luo Z.H."/>
            <person name="Li M."/>
        </authorList>
    </citation>
    <scope>NUCLEOTIDE SEQUENCE [LARGE SCALE GENOMIC DNA]</scope>
    <source>
        <strain evidence="2">SpSt-1182</strain>
    </source>
</reference>
<evidence type="ECO:0000259" key="1">
    <source>
        <dbReference type="PROSITE" id="PS51468"/>
    </source>
</evidence>
<dbReference type="Proteomes" id="UP000885672">
    <property type="component" value="Unassembled WGS sequence"/>
</dbReference>
<dbReference type="PANTHER" id="PTHR45737:SF6">
    <property type="entry name" value="VON WILLEBRAND FACTOR A DOMAIN-CONTAINING PROTEIN 5A"/>
    <property type="match status" value="1"/>
</dbReference>